<feature type="chain" id="PRO_5002209453" evidence="1">
    <location>
        <begin position="24"/>
        <end position="555"/>
    </location>
</feature>
<proteinExistence type="predicted"/>
<dbReference type="STRING" id="91626.A0A0C9MLB1"/>
<evidence type="ECO:0000256" key="1">
    <source>
        <dbReference type="SAM" id="SignalP"/>
    </source>
</evidence>
<feature type="signal peptide" evidence="1">
    <location>
        <begin position="1"/>
        <end position="23"/>
    </location>
</feature>
<dbReference type="AlphaFoldDB" id="A0A0C9MLB1"/>
<sequence>MKFSTITSGIISVAIASLNLVNAADVTYSVVAFPGNNETVAVNVANKDYPLQPSQLTSNLFTGVAPNAPDYHYAYLTSTGTKPEAVVRHLADSTTATGNEFFNRSRTVYDVPALPKAYNDIYPALQSAMSNSNEISTIIINADMKAIDEFMKNPLEDNKFAQVYNMSYISHDAVYSFQGAGIKNSGQSSKDLAKQSLKIKFNKFNNATKDTLFGRRAIKLRAEANDPTMAREKLMLDSLSAAGVATLNGNWVRLVVNNTPFGLYLMTDDTFKGFAENLLNGGNVTQATGATYKGNAMDEKNEANLVYKGNNNASYNFNDVYILEDEGRDKNVTKDSFTAPIISFMERLNNTIAGTDAQNPGTITDLIDSANHTMIHLAMSFLSGSWDGLWYQASNFYLNENLDTKKWYVISYDFDETFGNGLEKPELMTVAYQNYSRAGSQRPLVDAFIKSPYYEPIFQDILKNIVKTFFNPRVLKPRLDAWTEMLKEDVEQDYALPYRSPGEKRDFDAGDFAKNMYSTVGDRIGLLEWISNRTEAVAQQLNININDDVPAAASA</sequence>
<gene>
    <name evidence="2" type="ORF">MAM1_0737c11170</name>
</gene>
<reference evidence="2" key="1">
    <citation type="submission" date="2014-09" db="EMBL/GenBank/DDBJ databases">
        <title>Draft genome sequence of an oleaginous Mucoromycotina fungus Mucor ambiguus NBRC6742.</title>
        <authorList>
            <person name="Takeda I."/>
            <person name="Yamane N."/>
            <person name="Morita T."/>
            <person name="Tamano K."/>
            <person name="Machida M."/>
            <person name="Baker S."/>
            <person name="Koike H."/>
        </authorList>
    </citation>
    <scope>NUCLEOTIDE SEQUENCE</scope>
    <source>
        <strain evidence="2">NBRC 6742</strain>
    </source>
</reference>
<dbReference type="EMBL" id="DF837026">
    <property type="protein sequence ID" value="GAN11596.1"/>
    <property type="molecule type" value="Genomic_DNA"/>
</dbReference>
<evidence type="ECO:0000313" key="2">
    <source>
        <dbReference type="EMBL" id="GAN11596.1"/>
    </source>
</evidence>
<dbReference type="Pfam" id="PF08757">
    <property type="entry name" value="CotH"/>
    <property type="match status" value="1"/>
</dbReference>
<keyword evidence="3" id="KW-1185">Reference proteome</keyword>
<dbReference type="OrthoDB" id="10267127at2759"/>
<name>A0A0C9MLB1_9FUNG</name>
<keyword evidence="1" id="KW-0732">Signal</keyword>
<dbReference type="InterPro" id="IPR014867">
    <property type="entry name" value="Spore_coat_CotH_CotH2/3/7"/>
</dbReference>
<dbReference type="PANTHER" id="PTHR40050:SF1">
    <property type="entry name" value="INNER SPORE COAT PROTEIN H"/>
    <property type="match status" value="1"/>
</dbReference>
<dbReference type="Proteomes" id="UP000053815">
    <property type="component" value="Unassembled WGS sequence"/>
</dbReference>
<evidence type="ECO:0000313" key="3">
    <source>
        <dbReference type="Proteomes" id="UP000053815"/>
    </source>
</evidence>
<organism evidence="2">
    <name type="scientific">Mucor ambiguus</name>
    <dbReference type="NCBI Taxonomy" id="91626"/>
    <lineage>
        <taxon>Eukaryota</taxon>
        <taxon>Fungi</taxon>
        <taxon>Fungi incertae sedis</taxon>
        <taxon>Mucoromycota</taxon>
        <taxon>Mucoromycotina</taxon>
        <taxon>Mucoromycetes</taxon>
        <taxon>Mucorales</taxon>
        <taxon>Mucorineae</taxon>
        <taxon>Mucoraceae</taxon>
        <taxon>Mucor</taxon>
    </lineage>
</organism>
<accession>A0A0C9MLB1</accession>
<dbReference type="PANTHER" id="PTHR40050">
    <property type="entry name" value="INNER SPORE COAT PROTEIN H"/>
    <property type="match status" value="1"/>
</dbReference>
<protein>
    <submittedName>
        <fullName evidence="2">Uncharacterized protein</fullName>
    </submittedName>
</protein>